<dbReference type="EMBL" id="JACHHY010000007">
    <property type="protein sequence ID" value="MBB5018181.1"/>
    <property type="molecule type" value="Genomic_DNA"/>
</dbReference>
<protein>
    <submittedName>
        <fullName evidence="2">Uncharacterized protein</fullName>
    </submittedName>
</protein>
<evidence type="ECO:0000313" key="3">
    <source>
        <dbReference type="Proteomes" id="UP000575898"/>
    </source>
</evidence>
<evidence type="ECO:0000313" key="2">
    <source>
        <dbReference type="EMBL" id="MBB5018181.1"/>
    </source>
</evidence>
<reference evidence="2 3" key="1">
    <citation type="submission" date="2020-08" db="EMBL/GenBank/DDBJ databases">
        <title>Genomic Encyclopedia of Type Strains, Phase IV (KMG-IV): sequencing the most valuable type-strain genomes for metagenomic binning, comparative biology and taxonomic classification.</title>
        <authorList>
            <person name="Goeker M."/>
        </authorList>
    </citation>
    <scope>NUCLEOTIDE SEQUENCE [LARGE SCALE GENOMIC DNA]</scope>
    <source>
        <strain evidence="2 3">DSM 27165</strain>
    </source>
</reference>
<sequence>MPFPNCRGEDNRNNLVRQYQIAPVSRTILFEGLVFDGCCGPIKRECHTFAFTNRAEPTDTGLFHVGYSCAADFYRLTGTTEPPLFNPLKEEHTNSKTSTQSSTRTTSTSIATLCPFNREIYDAINILTLSWGPPREPLRDILMAVYQQPNSPIVDNYVLHLNNIIGKGKHTITQMVAALTTKHPTMKQFTFPLVEAKLKGLGKPSRF</sequence>
<evidence type="ECO:0000256" key="1">
    <source>
        <dbReference type="SAM" id="MobiDB-lite"/>
    </source>
</evidence>
<feature type="region of interest" description="Disordered" evidence="1">
    <location>
        <begin position="84"/>
        <end position="106"/>
    </location>
</feature>
<gene>
    <name evidence="2" type="ORF">HNQ59_001466</name>
</gene>
<feature type="compositionally biased region" description="Low complexity" evidence="1">
    <location>
        <begin position="95"/>
        <end position="106"/>
    </location>
</feature>
<organism evidence="2 3">
    <name type="scientific">Chitinivorax tropicus</name>
    <dbReference type="NCBI Taxonomy" id="714531"/>
    <lineage>
        <taxon>Bacteria</taxon>
        <taxon>Pseudomonadati</taxon>
        <taxon>Pseudomonadota</taxon>
        <taxon>Betaproteobacteria</taxon>
        <taxon>Chitinivorax</taxon>
    </lineage>
</organism>
<dbReference type="RefSeq" id="WP_184037052.1">
    <property type="nucleotide sequence ID" value="NZ_JACHHY010000007.1"/>
</dbReference>
<keyword evidence="3" id="KW-1185">Reference proteome</keyword>
<dbReference type="AlphaFoldDB" id="A0A840MSI9"/>
<dbReference type="Proteomes" id="UP000575898">
    <property type="component" value="Unassembled WGS sequence"/>
</dbReference>
<proteinExistence type="predicted"/>
<accession>A0A840MSI9</accession>
<name>A0A840MSI9_9PROT</name>
<comment type="caution">
    <text evidence="2">The sequence shown here is derived from an EMBL/GenBank/DDBJ whole genome shotgun (WGS) entry which is preliminary data.</text>
</comment>